<feature type="transmembrane region" description="Helical" evidence="1">
    <location>
        <begin position="95"/>
        <end position="115"/>
    </location>
</feature>
<keyword evidence="1" id="KW-1133">Transmembrane helix</keyword>
<dbReference type="GO" id="GO:0016020">
    <property type="term" value="C:membrane"/>
    <property type="evidence" value="ECO:0007669"/>
    <property type="project" value="InterPro"/>
</dbReference>
<evidence type="ECO:0000259" key="2">
    <source>
        <dbReference type="PROSITE" id="PS50234"/>
    </source>
</evidence>
<organism evidence="3 4">
    <name type="scientific">Conger conger</name>
    <name type="common">Conger eel</name>
    <name type="synonym">Muraena conger</name>
    <dbReference type="NCBI Taxonomy" id="82655"/>
    <lineage>
        <taxon>Eukaryota</taxon>
        <taxon>Metazoa</taxon>
        <taxon>Chordata</taxon>
        <taxon>Craniata</taxon>
        <taxon>Vertebrata</taxon>
        <taxon>Euteleostomi</taxon>
        <taxon>Actinopterygii</taxon>
        <taxon>Neopterygii</taxon>
        <taxon>Teleostei</taxon>
        <taxon>Anguilliformes</taxon>
        <taxon>Congridae</taxon>
        <taxon>Conger</taxon>
    </lineage>
</organism>
<keyword evidence="4" id="KW-1185">Reference proteome</keyword>
<proteinExistence type="predicted"/>
<dbReference type="InterPro" id="IPR002035">
    <property type="entry name" value="VWF_A"/>
</dbReference>
<gene>
    <name evidence="3" type="ORF">COCON_G00133300</name>
</gene>
<feature type="transmembrane region" description="Helical" evidence="1">
    <location>
        <begin position="64"/>
        <end position="88"/>
    </location>
</feature>
<feature type="transmembrane region" description="Helical" evidence="1">
    <location>
        <begin position="148"/>
        <end position="165"/>
    </location>
</feature>
<dbReference type="InterPro" id="IPR050525">
    <property type="entry name" value="ECM_Assembly_Org"/>
</dbReference>
<dbReference type="Pfam" id="PF00092">
    <property type="entry name" value="VWA"/>
    <property type="match status" value="1"/>
</dbReference>
<protein>
    <recommendedName>
        <fullName evidence="2">VWFA domain-containing protein</fullName>
    </recommendedName>
</protein>
<dbReference type="PANTHER" id="PTHR24020:SF16">
    <property type="entry name" value="CARTILAGE MATRIX PROTEIN"/>
    <property type="match status" value="1"/>
</dbReference>
<dbReference type="Pfam" id="PF03821">
    <property type="entry name" value="Mtp"/>
    <property type="match status" value="2"/>
</dbReference>
<dbReference type="InterPro" id="IPR004687">
    <property type="entry name" value="LAPTM4/5"/>
</dbReference>
<feature type="domain" description="VWFA" evidence="2">
    <location>
        <begin position="299"/>
        <end position="407"/>
    </location>
</feature>
<evidence type="ECO:0000313" key="4">
    <source>
        <dbReference type="Proteomes" id="UP001152803"/>
    </source>
</evidence>
<dbReference type="EMBL" id="JAFJMO010000009">
    <property type="protein sequence ID" value="KAJ8268158.1"/>
    <property type="molecule type" value="Genomic_DNA"/>
</dbReference>
<dbReference type="PRINTS" id="PR00453">
    <property type="entry name" value="VWFADOMAIN"/>
</dbReference>
<keyword evidence="1" id="KW-0812">Transmembrane</keyword>
<dbReference type="Proteomes" id="UP001152803">
    <property type="component" value="Unassembled WGS sequence"/>
</dbReference>
<dbReference type="SMART" id="SM00327">
    <property type="entry name" value="VWA"/>
    <property type="match status" value="1"/>
</dbReference>
<feature type="transmembrane region" description="Helical" evidence="1">
    <location>
        <begin position="21"/>
        <end position="44"/>
    </location>
</feature>
<sequence>MRDVHLALVSRSLCCDVRTAAFAFITYYLVSTLMVCFDITVWIFNGKDLCGFVHSESLTHGQLIFDTTSNFLLLLMMLISCILALFGLRKGVSKHLVPFLVQLYLDLGMSVISIFSGPWGTPGTPTFEGGDRLVTYMTGGRELQPKELAHMTMIFGVLFVLYLLMKVYTAHIVTQCYHVIKLTCENKKGQDEEKSVSVKLPSYDEALKQSEVACPAYKTVGGKGCWTASPASDTDPRHPRLDWLHSCGISSASLSAAMKPGLPSCACVLLLCLLGAQATTEPLNAAAMAAGLCKTRPTDLVLIVDSSRSVRPSEFEQVKVFLTKVIEGLDVGPNATRVGVVNYASRVKNEVSLKTHRTKAALMKAVSRIEPLSTGTMTGLAIQFALNVAFSEAEGARVRSPDISKVIKAWGLLLPLCPRLDKKSVDAR</sequence>
<evidence type="ECO:0000256" key="1">
    <source>
        <dbReference type="SAM" id="Phobius"/>
    </source>
</evidence>
<dbReference type="AlphaFoldDB" id="A0A9Q1DEE2"/>
<evidence type="ECO:0000313" key="3">
    <source>
        <dbReference type="EMBL" id="KAJ8268158.1"/>
    </source>
</evidence>
<reference evidence="3" key="1">
    <citation type="journal article" date="2023" name="Science">
        <title>Genome structures resolve the early diversification of teleost fishes.</title>
        <authorList>
            <person name="Parey E."/>
            <person name="Louis A."/>
            <person name="Montfort J."/>
            <person name="Bouchez O."/>
            <person name="Roques C."/>
            <person name="Iampietro C."/>
            <person name="Lluch J."/>
            <person name="Castinel A."/>
            <person name="Donnadieu C."/>
            <person name="Desvignes T."/>
            <person name="Floi Bucao C."/>
            <person name="Jouanno E."/>
            <person name="Wen M."/>
            <person name="Mejri S."/>
            <person name="Dirks R."/>
            <person name="Jansen H."/>
            <person name="Henkel C."/>
            <person name="Chen W.J."/>
            <person name="Zahm M."/>
            <person name="Cabau C."/>
            <person name="Klopp C."/>
            <person name="Thompson A.W."/>
            <person name="Robinson-Rechavi M."/>
            <person name="Braasch I."/>
            <person name="Lecointre G."/>
            <person name="Bobe J."/>
            <person name="Postlethwait J.H."/>
            <person name="Berthelot C."/>
            <person name="Roest Crollius H."/>
            <person name="Guiguen Y."/>
        </authorList>
    </citation>
    <scope>NUCLEOTIDE SEQUENCE</scope>
    <source>
        <strain evidence="3">Concon-B</strain>
    </source>
</reference>
<comment type="caution">
    <text evidence="3">The sequence shown here is derived from an EMBL/GenBank/DDBJ whole genome shotgun (WGS) entry which is preliminary data.</text>
</comment>
<dbReference type="Gene3D" id="3.40.50.410">
    <property type="entry name" value="von Willebrand factor, type A domain"/>
    <property type="match status" value="1"/>
</dbReference>
<dbReference type="SUPFAM" id="SSF53300">
    <property type="entry name" value="vWA-like"/>
    <property type="match status" value="1"/>
</dbReference>
<keyword evidence="1" id="KW-0472">Membrane</keyword>
<name>A0A9Q1DEE2_CONCO</name>
<dbReference type="PANTHER" id="PTHR24020">
    <property type="entry name" value="COLLAGEN ALPHA"/>
    <property type="match status" value="1"/>
</dbReference>
<accession>A0A9Q1DEE2</accession>
<dbReference type="InterPro" id="IPR036465">
    <property type="entry name" value="vWFA_dom_sf"/>
</dbReference>
<dbReference type="OrthoDB" id="8733516at2759"/>
<dbReference type="PROSITE" id="PS50234">
    <property type="entry name" value="VWFA"/>
    <property type="match status" value="1"/>
</dbReference>